<organism evidence="12">
    <name type="scientific">Odontella aurita</name>
    <dbReference type="NCBI Taxonomy" id="265563"/>
    <lineage>
        <taxon>Eukaryota</taxon>
        <taxon>Sar</taxon>
        <taxon>Stramenopiles</taxon>
        <taxon>Ochrophyta</taxon>
        <taxon>Bacillariophyta</taxon>
        <taxon>Mediophyceae</taxon>
        <taxon>Biddulphiophycidae</taxon>
        <taxon>Eupodiscales</taxon>
        <taxon>Odontellaceae</taxon>
        <taxon>Odontella</taxon>
    </lineage>
</organism>
<keyword evidence="4" id="KW-0106">Calcium</keyword>
<dbReference type="GO" id="GO:0005509">
    <property type="term" value="F:calcium ion binding"/>
    <property type="evidence" value="ECO:0007669"/>
    <property type="project" value="InterPro"/>
</dbReference>
<feature type="domain" description="EF-hand" evidence="11">
    <location>
        <begin position="136"/>
        <end position="171"/>
    </location>
</feature>
<keyword evidence="6 9" id="KW-0472">Membrane</keyword>
<dbReference type="SMART" id="SM00054">
    <property type="entry name" value="EFh"/>
    <property type="match status" value="2"/>
</dbReference>
<feature type="transmembrane region" description="Helical" evidence="9">
    <location>
        <begin position="293"/>
        <end position="317"/>
    </location>
</feature>
<dbReference type="InterPro" id="IPR018247">
    <property type="entry name" value="EF_Hand_1_Ca_BS"/>
</dbReference>
<evidence type="ECO:0000256" key="2">
    <source>
        <dbReference type="ARBA" id="ARBA00009596"/>
    </source>
</evidence>
<name>A0A7S4J8K4_9STRA</name>
<evidence type="ECO:0000256" key="9">
    <source>
        <dbReference type="SAM" id="Phobius"/>
    </source>
</evidence>
<gene>
    <name evidence="12" type="ORF">OAUR00152_LOCUS23892</name>
</gene>
<comment type="similarity">
    <text evidence="2">Belongs to the Tic20 family.</text>
</comment>
<dbReference type="InterPro" id="IPR002048">
    <property type="entry name" value="EF_hand_dom"/>
</dbReference>
<evidence type="ECO:0000313" key="12">
    <source>
        <dbReference type="EMBL" id="CAE2255745.1"/>
    </source>
</evidence>
<feature type="transmembrane region" description="Helical" evidence="9">
    <location>
        <begin position="261"/>
        <end position="281"/>
    </location>
</feature>
<feature type="chain" id="PRO_5031011658" description="EF-hand domain-containing protein" evidence="10">
    <location>
        <begin position="22"/>
        <end position="399"/>
    </location>
</feature>
<keyword evidence="5 9" id="KW-1133">Transmembrane helix</keyword>
<dbReference type="Pfam" id="PF13499">
    <property type="entry name" value="EF-hand_7"/>
    <property type="match status" value="1"/>
</dbReference>
<reference evidence="12" key="1">
    <citation type="submission" date="2021-01" db="EMBL/GenBank/DDBJ databases">
        <authorList>
            <person name="Corre E."/>
            <person name="Pelletier E."/>
            <person name="Niang G."/>
            <person name="Scheremetjew M."/>
            <person name="Finn R."/>
            <person name="Kale V."/>
            <person name="Holt S."/>
            <person name="Cochrane G."/>
            <person name="Meng A."/>
            <person name="Brown T."/>
            <person name="Cohen L."/>
        </authorList>
    </citation>
    <scope>NUCLEOTIDE SEQUENCE</scope>
    <source>
        <strain evidence="12">Isolate 1302-5</strain>
    </source>
</reference>
<evidence type="ECO:0000256" key="4">
    <source>
        <dbReference type="ARBA" id="ARBA00022837"/>
    </source>
</evidence>
<dbReference type="Pfam" id="PF16166">
    <property type="entry name" value="TIC20"/>
    <property type="match status" value="1"/>
</dbReference>
<feature type="coiled-coil region" evidence="7">
    <location>
        <begin position="164"/>
        <end position="199"/>
    </location>
</feature>
<feature type="domain" description="EF-hand" evidence="11">
    <location>
        <begin position="99"/>
        <end position="134"/>
    </location>
</feature>
<feature type="region of interest" description="Disordered" evidence="8">
    <location>
        <begin position="45"/>
        <end position="71"/>
    </location>
</feature>
<feature type="signal peptide" evidence="10">
    <location>
        <begin position="1"/>
        <end position="21"/>
    </location>
</feature>
<protein>
    <recommendedName>
        <fullName evidence="11">EF-hand domain-containing protein</fullName>
    </recommendedName>
</protein>
<dbReference type="SUPFAM" id="SSF47473">
    <property type="entry name" value="EF-hand"/>
    <property type="match status" value="1"/>
</dbReference>
<dbReference type="GO" id="GO:0031969">
    <property type="term" value="C:chloroplast membrane"/>
    <property type="evidence" value="ECO:0007669"/>
    <property type="project" value="UniProtKB-SubCell"/>
</dbReference>
<evidence type="ECO:0000259" key="11">
    <source>
        <dbReference type="PROSITE" id="PS50222"/>
    </source>
</evidence>
<dbReference type="InterPro" id="IPR011992">
    <property type="entry name" value="EF-hand-dom_pair"/>
</dbReference>
<feature type="compositionally biased region" description="Polar residues" evidence="8">
    <location>
        <begin position="45"/>
        <end position="68"/>
    </location>
</feature>
<dbReference type="InterPro" id="IPR005691">
    <property type="entry name" value="Tic20"/>
</dbReference>
<accession>A0A7S4J8K4</accession>
<evidence type="ECO:0000256" key="3">
    <source>
        <dbReference type="ARBA" id="ARBA00022692"/>
    </source>
</evidence>
<dbReference type="PANTHER" id="PTHR33510:SF5">
    <property type="entry name" value="PROTEIN TIC 20-II, CHLOROPLASTIC"/>
    <property type="match status" value="1"/>
</dbReference>
<keyword evidence="3 9" id="KW-0812">Transmembrane</keyword>
<evidence type="ECO:0000256" key="7">
    <source>
        <dbReference type="SAM" id="Coils"/>
    </source>
</evidence>
<feature type="region of interest" description="Disordered" evidence="8">
    <location>
        <begin position="375"/>
        <end position="399"/>
    </location>
</feature>
<evidence type="ECO:0000256" key="1">
    <source>
        <dbReference type="ARBA" id="ARBA00004508"/>
    </source>
</evidence>
<evidence type="ECO:0000256" key="10">
    <source>
        <dbReference type="SAM" id="SignalP"/>
    </source>
</evidence>
<proteinExistence type="inferred from homology"/>
<dbReference type="EMBL" id="HBKQ01034835">
    <property type="protein sequence ID" value="CAE2255745.1"/>
    <property type="molecule type" value="Transcribed_RNA"/>
</dbReference>
<dbReference type="Gene3D" id="1.10.238.10">
    <property type="entry name" value="EF-hand"/>
    <property type="match status" value="1"/>
</dbReference>
<evidence type="ECO:0000256" key="5">
    <source>
        <dbReference type="ARBA" id="ARBA00022989"/>
    </source>
</evidence>
<dbReference type="AlphaFoldDB" id="A0A7S4J8K4"/>
<feature type="transmembrane region" description="Helical" evidence="9">
    <location>
        <begin position="329"/>
        <end position="348"/>
    </location>
</feature>
<dbReference type="CDD" id="cd00051">
    <property type="entry name" value="EFh"/>
    <property type="match status" value="1"/>
</dbReference>
<dbReference type="PROSITE" id="PS00018">
    <property type="entry name" value="EF_HAND_1"/>
    <property type="match status" value="2"/>
</dbReference>
<feature type="compositionally biased region" description="Basic and acidic residues" evidence="8">
    <location>
        <begin position="387"/>
        <end position="399"/>
    </location>
</feature>
<dbReference type="PANTHER" id="PTHR33510">
    <property type="entry name" value="PROTEIN TIC 20-II, CHLOROPLASTIC"/>
    <property type="match status" value="1"/>
</dbReference>
<sequence length="399" mass="42929">MHSFAKSAALSALLLSAGVESFAVRPSAGAAFSASSTTATRQLSASTAPLARTSPSSSTVRLYQSTGNDDTDTEIERLKAMAAKLRSDAAELEAEKAQALADAAEKAFRQFDTNQDGEISLAELKEGLEKGLKIELSDNRVKELMEVFDASGDGALQLDEFVTIDRFRNQLDALAREEKRLALEAADNAKREKEAAQIQEAKMGLLNEGPPTPKDKVVSLLPYLFPLMDGLAYGRFLLQGADASNPVVDVIAILYTIYRSIPFSGFVAFFALNILSSVGGINRLVRYNMQQAIFLDIALFFPGLIGGVISAIGGDVIPTGVSEIGTDAIFVSLLAVLGYCSVSSLLGITPDKIPLISQSVTDRMPTIDNFDDELRYIPPSEREAEEEGKKEGDKKDDSK</sequence>
<keyword evidence="10" id="KW-0732">Signal</keyword>
<evidence type="ECO:0000256" key="6">
    <source>
        <dbReference type="ARBA" id="ARBA00023136"/>
    </source>
</evidence>
<dbReference type="PROSITE" id="PS50222">
    <property type="entry name" value="EF_HAND_2"/>
    <property type="match status" value="2"/>
</dbReference>
<evidence type="ECO:0000256" key="8">
    <source>
        <dbReference type="SAM" id="MobiDB-lite"/>
    </source>
</evidence>
<comment type="subcellular location">
    <subcellularLocation>
        <location evidence="1">Plastid</location>
        <location evidence="1">Chloroplast membrane</location>
        <topology evidence="1">Multi-pass membrane protein</topology>
    </subcellularLocation>
</comment>
<keyword evidence="7" id="KW-0175">Coiled coil</keyword>